<dbReference type="PANTHER" id="PTHR10744">
    <property type="entry name" value="40S RIBOSOMAL PROTEIN S11 FAMILY MEMBER"/>
    <property type="match status" value="1"/>
</dbReference>
<keyword evidence="4 6" id="KW-0689">Ribosomal protein</keyword>
<dbReference type="InterPro" id="IPR000266">
    <property type="entry name" value="Ribosomal_uS17"/>
</dbReference>
<evidence type="ECO:0000256" key="2">
    <source>
        <dbReference type="ARBA" id="ARBA00022730"/>
    </source>
</evidence>
<reference evidence="7 8" key="1">
    <citation type="journal article" date="2016" name="Nat. Commun.">
        <title>Thousands of microbial genomes shed light on interconnected biogeochemical processes in an aquifer system.</title>
        <authorList>
            <person name="Anantharaman K."/>
            <person name="Brown C.T."/>
            <person name="Hug L.A."/>
            <person name="Sharon I."/>
            <person name="Castelle C.J."/>
            <person name="Probst A.J."/>
            <person name="Thomas B.C."/>
            <person name="Singh A."/>
            <person name="Wilkins M.J."/>
            <person name="Karaoz U."/>
            <person name="Brodie E.L."/>
            <person name="Williams K.H."/>
            <person name="Hubbard S.S."/>
            <person name="Banfield J.F."/>
        </authorList>
    </citation>
    <scope>NUCLEOTIDE SEQUENCE [LARGE SCALE GENOMIC DNA]</scope>
</reference>
<dbReference type="GO" id="GO:0022627">
    <property type="term" value="C:cytosolic small ribosomal subunit"/>
    <property type="evidence" value="ECO:0007669"/>
    <property type="project" value="UniProtKB-UniRule"/>
</dbReference>
<keyword evidence="3 6" id="KW-0694">RNA-binding</keyword>
<dbReference type="HAMAP" id="MF_01345_B">
    <property type="entry name" value="Ribosomal_uS17_B"/>
    <property type="match status" value="1"/>
</dbReference>
<dbReference type="Pfam" id="PF00366">
    <property type="entry name" value="Ribosomal_S17"/>
    <property type="match status" value="1"/>
</dbReference>
<dbReference type="EMBL" id="MHQZ01000029">
    <property type="protein sequence ID" value="OHA13590.1"/>
    <property type="molecule type" value="Genomic_DNA"/>
</dbReference>
<dbReference type="PANTHER" id="PTHR10744:SF1">
    <property type="entry name" value="SMALL RIBOSOMAL SUBUNIT PROTEIN US17M"/>
    <property type="match status" value="1"/>
</dbReference>
<evidence type="ECO:0000313" key="7">
    <source>
        <dbReference type="EMBL" id="OHA13590.1"/>
    </source>
</evidence>
<keyword evidence="2 6" id="KW-0699">rRNA-binding</keyword>
<dbReference type="GO" id="GO:0019843">
    <property type="term" value="F:rRNA binding"/>
    <property type="evidence" value="ECO:0007669"/>
    <property type="project" value="UniProtKB-UniRule"/>
</dbReference>
<evidence type="ECO:0000256" key="3">
    <source>
        <dbReference type="ARBA" id="ARBA00022884"/>
    </source>
</evidence>
<evidence type="ECO:0000256" key="1">
    <source>
        <dbReference type="ARBA" id="ARBA00010254"/>
    </source>
</evidence>
<name>A0A1G2LPN0_9BACT</name>
<dbReference type="SUPFAM" id="SSF50249">
    <property type="entry name" value="Nucleic acid-binding proteins"/>
    <property type="match status" value="1"/>
</dbReference>
<keyword evidence="5 6" id="KW-0687">Ribonucleoprotein</keyword>
<dbReference type="AlphaFoldDB" id="A0A1G2LPN0"/>
<dbReference type="GO" id="GO:0003735">
    <property type="term" value="F:structural constituent of ribosome"/>
    <property type="evidence" value="ECO:0007669"/>
    <property type="project" value="UniProtKB-UniRule"/>
</dbReference>
<dbReference type="Gene3D" id="2.40.50.140">
    <property type="entry name" value="Nucleic acid-binding proteins"/>
    <property type="match status" value="1"/>
</dbReference>
<accession>A0A1G2LPN0</accession>
<dbReference type="GO" id="GO:0006412">
    <property type="term" value="P:translation"/>
    <property type="evidence" value="ECO:0007669"/>
    <property type="project" value="UniProtKB-UniRule"/>
</dbReference>
<dbReference type="NCBIfam" id="TIGR03635">
    <property type="entry name" value="uS17_bact"/>
    <property type="match status" value="1"/>
</dbReference>
<comment type="function">
    <text evidence="6">One of the primary rRNA binding proteins, it binds specifically to the 5'-end of 16S ribosomal RNA.</text>
</comment>
<proteinExistence type="inferred from homology"/>
<dbReference type="InterPro" id="IPR019984">
    <property type="entry name" value="Ribosomal_uS17_bact/chlr"/>
</dbReference>
<dbReference type="NCBIfam" id="NF004123">
    <property type="entry name" value="PRK05610.1"/>
    <property type="match status" value="1"/>
</dbReference>
<organism evidence="7 8">
    <name type="scientific">Candidatus Tagabacteria bacterium RIFCSPLOWO2_01_FULL_39_11</name>
    <dbReference type="NCBI Taxonomy" id="1802295"/>
    <lineage>
        <taxon>Bacteria</taxon>
        <taxon>Candidatus Tagaibacteriota</taxon>
    </lineage>
</organism>
<sequence>MKKKLKGKIVSDKMQKTAIVEVVRLVKHPKYNKYVRKTKRYKAHDEENKHKIGERVTIQETRPLSKDKRWEILEK</sequence>
<dbReference type="InterPro" id="IPR012340">
    <property type="entry name" value="NA-bd_OB-fold"/>
</dbReference>
<protein>
    <recommendedName>
        <fullName evidence="6">Small ribosomal subunit protein uS17</fullName>
    </recommendedName>
</protein>
<comment type="similarity">
    <text evidence="1 6">Belongs to the universal ribosomal protein uS17 family.</text>
</comment>
<dbReference type="CDD" id="cd00364">
    <property type="entry name" value="Ribosomal_uS17"/>
    <property type="match status" value="1"/>
</dbReference>
<gene>
    <name evidence="6" type="primary">rpsQ</name>
    <name evidence="7" type="ORF">A2909_02310</name>
</gene>
<dbReference type="Proteomes" id="UP000178302">
    <property type="component" value="Unassembled WGS sequence"/>
</dbReference>
<evidence type="ECO:0000256" key="5">
    <source>
        <dbReference type="ARBA" id="ARBA00023274"/>
    </source>
</evidence>
<comment type="subunit">
    <text evidence="6">Part of the 30S ribosomal subunit.</text>
</comment>
<dbReference type="PRINTS" id="PR00973">
    <property type="entry name" value="RIBOSOMALS17"/>
</dbReference>
<comment type="caution">
    <text evidence="7">The sequence shown here is derived from an EMBL/GenBank/DDBJ whole genome shotgun (WGS) entry which is preliminary data.</text>
</comment>
<evidence type="ECO:0000256" key="4">
    <source>
        <dbReference type="ARBA" id="ARBA00022980"/>
    </source>
</evidence>
<evidence type="ECO:0000313" key="8">
    <source>
        <dbReference type="Proteomes" id="UP000178302"/>
    </source>
</evidence>
<evidence type="ECO:0000256" key="6">
    <source>
        <dbReference type="HAMAP-Rule" id="MF_01345"/>
    </source>
</evidence>